<evidence type="ECO:0000256" key="1">
    <source>
        <dbReference type="SAM" id="MobiDB-lite"/>
    </source>
</evidence>
<dbReference type="Proteomes" id="UP000238081">
    <property type="component" value="Unassembled WGS sequence"/>
</dbReference>
<organism evidence="2 3">
    <name type="scientific">Clostridium butyricum</name>
    <dbReference type="NCBI Taxonomy" id="1492"/>
    <lineage>
        <taxon>Bacteria</taxon>
        <taxon>Bacillati</taxon>
        <taxon>Bacillota</taxon>
        <taxon>Clostridia</taxon>
        <taxon>Eubacteriales</taxon>
        <taxon>Clostridiaceae</taxon>
        <taxon>Clostridium</taxon>
    </lineage>
</organism>
<proteinExistence type="predicted"/>
<gene>
    <name evidence="2" type="ORF">AWN73_04160</name>
</gene>
<reference evidence="2 3" key="1">
    <citation type="submission" date="2016-01" db="EMBL/GenBank/DDBJ databases">
        <title>Characterization of the Clostridium difficile lineages that are prevalent in Hong Kong and China.</title>
        <authorList>
            <person name="Kwok J.S.-L."/>
            <person name="Lam W.-Y."/>
            <person name="Ip M."/>
            <person name="Chan T.-F."/>
            <person name="Hawkey P.M."/>
            <person name="Tsui S.K.-W."/>
        </authorList>
    </citation>
    <scope>NUCLEOTIDE SEQUENCE [LARGE SCALE GENOMIC DNA]</scope>
    <source>
        <strain evidence="2 3">300064</strain>
    </source>
</reference>
<protein>
    <submittedName>
        <fullName evidence="2">Uncharacterized protein</fullName>
    </submittedName>
</protein>
<feature type="compositionally biased region" description="Basic and acidic residues" evidence="1">
    <location>
        <begin position="192"/>
        <end position="206"/>
    </location>
</feature>
<dbReference type="AlphaFoldDB" id="A0A2S7F7C1"/>
<name>A0A2S7F7C1_CLOBU</name>
<evidence type="ECO:0000313" key="3">
    <source>
        <dbReference type="Proteomes" id="UP000238081"/>
    </source>
</evidence>
<evidence type="ECO:0000313" key="2">
    <source>
        <dbReference type="EMBL" id="PPV12958.1"/>
    </source>
</evidence>
<accession>A0A2S7F7C1</accession>
<sequence length="225" mass="25816">MKKSTLVVLIGGFILLTALLGPVSSEKMYKKQKNFSSPEEIIQVLETKPILRIKDGTRGELKESEDFSECLSVRKRLTESDLHYAKIDVEEVVKLDEKSENDLLKYYSKLRERFSKRLPISKQEAVRLKVNTYYYSNPRTGEIEKNQYDNSSYEVLDLVLIDEGEGYVIDFVNMSNSEYPPDYSKINANEGIRYDGHENMSDDAKSGENISENQADSQEEVENNA</sequence>
<dbReference type="EMBL" id="LRDH01000129">
    <property type="protein sequence ID" value="PPV12958.1"/>
    <property type="molecule type" value="Genomic_DNA"/>
</dbReference>
<feature type="region of interest" description="Disordered" evidence="1">
    <location>
        <begin position="189"/>
        <end position="225"/>
    </location>
</feature>
<comment type="caution">
    <text evidence="2">The sequence shown here is derived from an EMBL/GenBank/DDBJ whole genome shotgun (WGS) entry which is preliminary data.</text>
</comment>
<dbReference type="RefSeq" id="WP_043662599.1">
    <property type="nucleotide sequence ID" value="NZ_CP191154.1"/>
</dbReference>